<dbReference type="EMBL" id="CH476615">
    <property type="protein sequence ID" value="EEP75704.1"/>
    <property type="molecule type" value="Genomic_DNA"/>
</dbReference>
<dbReference type="FunCoup" id="C4JDS4">
    <property type="interactions" value="174"/>
</dbReference>
<proteinExistence type="predicted"/>
<dbReference type="Proteomes" id="UP000002058">
    <property type="component" value="Unassembled WGS sequence"/>
</dbReference>
<dbReference type="GeneID" id="8439471"/>
<evidence type="ECO:0008006" key="3">
    <source>
        <dbReference type="Google" id="ProtNLM"/>
    </source>
</evidence>
<reference evidence="2" key="1">
    <citation type="journal article" date="2009" name="Genome Res.">
        <title>Comparative genomic analyses of the human fungal pathogens Coccidioides and their relatives.</title>
        <authorList>
            <person name="Sharpton T.J."/>
            <person name="Stajich J.E."/>
            <person name="Rounsley S.D."/>
            <person name="Gardner M.J."/>
            <person name="Wortman J.R."/>
            <person name="Jordar V.S."/>
            <person name="Maiti R."/>
            <person name="Kodira C.D."/>
            <person name="Neafsey D.E."/>
            <person name="Zeng Q."/>
            <person name="Hung C.-Y."/>
            <person name="McMahan C."/>
            <person name="Muszewska A."/>
            <person name="Grynberg M."/>
            <person name="Mandel M.A."/>
            <person name="Kellner E.M."/>
            <person name="Barker B.M."/>
            <person name="Galgiani J.N."/>
            <person name="Orbach M.J."/>
            <person name="Kirkland T.N."/>
            <person name="Cole G.T."/>
            <person name="Henn M.R."/>
            <person name="Birren B.W."/>
            <person name="Taylor J.W."/>
        </authorList>
    </citation>
    <scope>NUCLEOTIDE SEQUENCE [LARGE SCALE GENOMIC DNA]</scope>
    <source>
        <strain evidence="2">UAMH 1704</strain>
    </source>
</reference>
<protein>
    <recommendedName>
        <fullName evidence="3">Pyoverdine/dityrosine biosynthesis protein</fullName>
    </recommendedName>
</protein>
<accession>C4JDS4</accession>
<organism evidence="1 2">
    <name type="scientific">Uncinocarpus reesii (strain UAMH 1704)</name>
    <dbReference type="NCBI Taxonomy" id="336963"/>
    <lineage>
        <taxon>Eukaryota</taxon>
        <taxon>Fungi</taxon>
        <taxon>Dikarya</taxon>
        <taxon>Ascomycota</taxon>
        <taxon>Pezizomycotina</taxon>
        <taxon>Eurotiomycetes</taxon>
        <taxon>Eurotiomycetidae</taxon>
        <taxon>Onygenales</taxon>
        <taxon>Onygenaceae</taxon>
        <taxon>Uncinocarpus</taxon>
    </lineage>
</organism>
<dbReference type="InterPro" id="IPR007817">
    <property type="entry name" value="Isocyanide_synthase_DIT1"/>
</dbReference>
<sequence length="552" mass="62350">MPTLNRGSSVYHSTYALYWRDASGKLLAVEGNGSSEVRQAWPQVWDGIAANSKKRTTIRLPSGRQIDSYQIKLGLPALLDGGRLDSGHQLTQIRELQSNNGLILGLVTSGHSNNSSNAELDDWFEKFLLLRTEFEPFNALSETSNQEARRIAVQISDLFDEKLRNIAPNDQWSSGGGMEYFRNRVYGFVDKGLPVIFCLPAFPCKSPNPQKVGGEYPDAAEYYALVTLLDFLRAVSLVYKPGAILWIISDGHVFSDCIGVDDIKVDEYKDRLMEMHNEICTDEKQRGYIQFMGLQEIFLSDPDLTNQLSPAWMKNIELAHPVGTKLTEDAELCRKLLMEMCQTDRGYLRKLIQEQESHALQMYRGLSRFMLRDLGSHSSMKGLSSKQQKKLSSSVATEMILRNQAYSNLVELLFPNYVRLSIHAHNNKGPKFGIKLFPKSTVRSISSLETRHETHTTDDFHLPTPWHNSIIKVSGDRHMYLTAADVAHAGINGALFKGSWVSGPNGGHFSLTSTEQPTTEKPAQDTYQQSGLFSIIQWLWFSITKPFWTLWQ</sequence>
<dbReference type="STRING" id="336963.C4JDS4"/>
<dbReference type="OMA" id="LPTPWHN"/>
<evidence type="ECO:0000313" key="1">
    <source>
        <dbReference type="EMBL" id="EEP75704.1"/>
    </source>
</evidence>
<dbReference type="eggNOG" id="ENOG502QRI9">
    <property type="taxonomic scope" value="Eukaryota"/>
</dbReference>
<dbReference type="InParanoid" id="C4JDS4"/>
<name>C4JDS4_UNCRE</name>
<dbReference type="VEuPathDB" id="FungiDB:UREG_00551"/>
<dbReference type="AlphaFoldDB" id="C4JDS4"/>
<dbReference type="Pfam" id="PF05141">
    <property type="entry name" value="DIT1_PvcA"/>
    <property type="match status" value="1"/>
</dbReference>
<keyword evidence="2" id="KW-1185">Reference proteome</keyword>
<dbReference type="KEGG" id="ure:UREG_00551"/>
<dbReference type="HOGENOM" id="CLU_025510_0_0_1"/>
<dbReference type="OrthoDB" id="429813at2759"/>
<dbReference type="PANTHER" id="PTHR37285">
    <property type="entry name" value="SPORE WALL MATURATION PROTEIN DIT1"/>
    <property type="match status" value="1"/>
</dbReference>
<dbReference type="PANTHER" id="PTHR37285:SF5">
    <property type="entry name" value="SPORE WALL MATURATION PROTEIN DIT1"/>
    <property type="match status" value="1"/>
</dbReference>
<evidence type="ECO:0000313" key="2">
    <source>
        <dbReference type="Proteomes" id="UP000002058"/>
    </source>
</evidence>
<dbReference type="RefSeq" id="XP_002541037.1">
    <property type="nucleotide sequence ID" value="XM_002540991.1"/>
</dbReference>
<gene>
    <name evidence="1" type="ORF">UREG_00551</name>
</gene>